<comment type="caution">
    <text evidence="1">The sequence shown here is derived from an EMBL/GenBank/DDBJ whole genome shotgun (WGS) entry which is preliminary data.</text>
</comment>
<evidence type="ECO:0000313" key="1">
    <source>
        <dbReference type="EMBL" id="EPG72942.1"/>
    </source>
</evidence>
<keyword evidence="2" id="KW-1185">Reference proteome</keyword>
<reference evidence="1" key="1">
    <citation type="submission" date="2013-04" db="EMBL/GenBank/DDBJ databases">
        <authorList>
            <person name="Harkins D.M."/>
            <person name="Durkin A.S."/>
            <person name="Selengut J.D."/>
            <person name="Sanka R."/>
            <person name="DePew J."/>
            <person name="Purushe J."/>
            <person name="Ahmed A."/>
            <person name="van der Linden H."/>
            <person name="Goris M.G.A."/>
            <person name="Hartskeerl R.A."/>
            <person name="Vinetz J.M."/>
            <person name="Sutton G.G."/>
            <person name="Nelson W.C."/>
            <person name="Fouts D.E."/>
        </authorList>
    </citation>
    <scope>NUCLEOTIDE SEQUENCE [LARGE SCALE GENOMIC DNA]</scope>
    <source>
        <strain evidence="1">BUT 6</strain>
    </source>
</reference>
<protein>
    <submittedName>
        <fullName evidence="1">Uncharacterized protein</fullName>
    </submittedName>
</protein>
<dbReference type="Proteomes" id="UP000014540">
    <property type="component" value="Unassembled WGS sequence"/>
</dbReference>
<dbReference type="RefSeq" id="WP_016549439.1">
    <property type="nucleotide sequence ID" value="NZ_AKWZ02000010.1"/>
</dbReference>
<gene>
    <name evidence="1" type="ORF">LEP1GSC058_2426</name>
</gene>
<dbReference type="EMBL" id="AKWZ02000010">
    <property type="protein sequence ID" value="EPG72942.1"/>
    <property type="molecule type" value="Genomic_DNA"/>
</dbReference>
<dbReference type="STRING" id="1193011.LEP1GSC058_2426"/>
<sequence>MKTTRKISINHDKISALAEILADKLIEEIRKKALEKSQTSPKEAA</sequence>
<organism evidence="1 2">
    <name type="scientific">Leptospira fainei serovar Hurstbridge str. BUT 6</name>
    <dbReference type="NCBI Taxonomy" id="1193011"/>
    <lineage>
        <taxon>Bacteria</taxon>
        <taxon>Pseudomonadati</taxon>
        <taxon>Spirochaetota</taxon>
        <taxon>Spirochaetia</taxon>
        <taxon>Leptospirales</taxon>
        <taxon>Leptospiraceae</taxon>
        <taxon>Leptospira</taxon>
    </lineage>
</organism>
<evidence type="ECO:0000313" key="2">
    <source>
        <dbReference type="Proteomes" id="UP000014540"/>
    </source>
</evidence>
<proteinExistence type="predicted"/>
<accession>S3VXT7</accession>
<name>S3VXT7_9LEPT</name>
<dbReference type="AlphaFoldDB" id="S3VXT7"/>